<feature type="region of interest" description="Disordered" evidence="1">
    <location>
        <begin position="1"/>
        <end position="33"/>
    </location>
</feature>
<evidence type="ECO:0000256" key="1">
    <source>
        <dbReference type="SAM" id="MobiDB-lite"/>
    </source>
</evidence>
<sequence>MKTKALPAPCATAPPATTPSPDPHREPYSPPETTHLMSGQVLLDAKHQVFPVIDQEAPNTGRIALYSFQLNGEIAASTRLQPWPMGAEMPWCACKAGRLHMDLSLLDIVDFVRQ</sequence>
<name>A0A8G1RY31_9EURO</name>
<dbReference type="AlphaFoldDB" id="A0A8G1RY31"/>
<dbReference type="GeneID" id="63865663"/>
<evidence type="ECO:0000313" key="3">
    <source>
        <dbReference type="Proteomes" id="UP000249789"/>
    </source>
</evidence>
<gene>
    <name evidence="2" type="ORF">BO72DRAFT_492835</name>
</gene>
<dbReference type="Proteomes" id="UP000249789">
    <property type="component" value="Unassembled WGS sequence"/>
</dbReference>
<organism evidence="2 3">
    <name type="scientific">Aspergillus fijiensis CBS 313.89</name>
    <dbReference type="NCBI Taxonomy" id="1448319"/>
    <lineage>
        <taxon>Eukaryota</taxon>
        <taxon>Fungi</taxon>
        <taxon>Dikarya</taxon>
        <taxon>Ascomycota</taxon>
        <taxon>Pezizomycotina</taxon>
        <taxon>Eurotiomycetes</taxon>
        <taxon>Eurotiomycetidae</taxon>
        <taxon>Eurotiales</taxon>
        <taxon>Aspergillaceae</taxon>
        <taxon>Aspergillus</taxon>
    </lineage>
</organism>
<accession>A0A8G1RY31</accession>
<protein>
    <submittedName>
        <fullName evidence="2">Uncharacterized protein</fullName>
    </submittedName>
</protein>
<feature type="compositionally biased region" description="Low complexity" evidence="1">
    <location>
        <begin position="1"/>
        <end position="15"/>
    </location>
</feature>
<dbReference type="RefSeq" id="XP_040804857.1">
    <property type="nucleotide sequence ID" value="XM_040948330.1"/>
</dbReference>
<dbReference type="EMBL" id="KZ824627">
    <property type="protein sequence ID" value="RAK80847.1"/>
    <property type="molecule type" value="Genomic_DNA"/>
</dbReference>
<proteinExistence type="predicted"/>
<dbReference type="VEuPathDB" id="FungiDB:BO72DRAFT_492835"/>
<reference evidence="2 3" key="1">
    <citation type="submission" date="2018-02" db="EMBL/GenBank/DDBJ databases">
        <title>The genomes of Aspergillus section Nigri reveals drivers in fungal speciation.</title>
        <authorList>
            <consortium name="DOE Joint Genome Institute"/>
            <person name="Vesth T.C."/>
            <person name="Nybo J."/>
            <person name="Theobald S."/>
            <person name="Brandl J."/>
            <person name="Frisvad J.C."/>
            <person name="Nielsen K.F."/>
            <person name="Lyhne E.K."/>
            <person name="Kogle M.E."/>
            <person name="Kuo A."/>
            <person name="Riley R."/>
            <person name="Clum A."/>
            <person name="Nolan M."/>
            <person name="Lipzen A."/>
            <person name="Salamov A."/>
            <person name="Henrissat B."/>
            <person name="Wiebenga A."/>
            <person name="De vries R.P."/>
            <person name="Grigoriev I.V."/>
            <person name="Mortensen U.H."/>
            <person name="Andersen M.R."/>
            <person name="Baker S.E."/>
        </authorList>
    </citation>
    <scope>NUCLEOTIDE SEQUENCE [LARGE SCALE GENOMIC DNA]</scope>
    <source>
        <strain evidence="2 3">CBS 313.89</strain>
    </source>
</reference>
<keyword evidence="3" id="KW-1185">Reference proteome</keyword>
<evidence type="ECO:0000313" key="2">
    <source>
        <dbReference type="EMBL" id="RAK80847.1"/>
    </source>
</evidence>